<accession>A0A2N7LG28</accession>
<keyword evidence="1" id="KW-0732">Signal</keyword>
<sequence length="241" mass="26012">MKYKFATMCCGLLLLLSGCAVNYTTPAGGADIGALTDDDIATLMTLEPASAFPARLAIVRIQASGYSSRTNDSYGSGNFSVVTVRDIEDEDDIKHLQTLPMVAGIAPLNRVLIQSNLQSIKDLRLSAARLKADMLLIYSVNTAFHVESTSLGPLSVITLGTLPNHQAYVSATTSGALIDVRTGYVYGASEATEREQQRSNVWSTQDAIDAARIRAESASFKAFIKDFEIMWDSVVQQYGGQ</sequence>
<evidence type="ECO:0000313" key="3">
    <source>
        <dbReference type="Proteomes" id="UP000235387"/>
    </source>
</evidence>
<feature type="signal peptide" evidence="1">
    <location>
        <begin position="1"/>
        <end position="22"/>
    </location>
</feature>
<feature type="chain" id="PRO_5014853660" description="DUF3313 domain-containing protein" evidence="1">
    <location>
        <begin position="23"/>
        <end position="241"/>
    </location>
</feature>
<evidence type="ECO:0008006" key="4">
    <source>
        <dbReference type="Google" id="ProtNLM"/>
    </source>
</evidence>
<reference evidence="3" key="1">
    <citation type="submission" date="2016-07" db="EMBL/GenBank/DDBJ databases">
        <title>Nontailed viruses are major unrecognized killers of bacteria in the ocean.</title>
        <authorList>
            <person name="Kauffman K."/>
            <person name="Hussain F."/>
            <person name="Yang J."/>
            <person name="Arevalo P."/>
            <person name="Brown J."/>
            <person name="Cutler M."/>
            <person name="Kelly L."/>
            <person name="Polz M.F."/>
        </authorList>
    </citation>
    <scope>NUCLEOTIDE SEQUENCE [LARGE SCALE GENOMIC DNA]</scope>
    <source>
        <strain evidence="3">10N.261.45.A10</strain>
    </source>
</reference>
<evidence type="ECO:0000256" key="1">
    <source>
        <dbReference type="SAM" id="SignalP"/>
    </source>
</evidence>
<dbReference type="EMBL" id="MDAL01000007">
    <property type="protein sequence ID" value="PMN94485.1"/>
    <property type="molecule type" value="Genomic_DNA"/>
</dbReference>
<dbReference type="AlphaFoldDB" id="A0A2N7LG28"/>
<dbReference type="RefSeq" id="WP_102390166.1">
    <property type="nucleotide sequence ID" value="NZ_MDAG01000001.1"/>
</dbReference>
<protein>
    <recommendedName>
        <fullName evidence="4">DUF3313 domain-containing protein</fullName>
    </recommendedName>
</protein>
<proteinExistence type="predicted"/>
<dbReference type="PROSITE" id="PS51257">
    <property type="entry name" value="PROKAR_LIPOPROTEIN"/>
    <property type="match status" value="1"/>
</dbReference>
<evidence type="ECO:0000313" key="2">
    <source>
        <dbReference type="EMBL" id="PMN94485.1"/>
    </source>
</evidence>
<gene>
    <name evidence="2" type="ORF">BCT23_09930</name>
</gene>
<organism evidence="2 3">
    <name type="scientific">Enterovibrio norvegicus</name>
    <dbReference type="NCBI Taxonomy" id="188144"/>
    <lineage>
        <taxon>Bacteria</taxon>
        <taxon>Pseudomonadati</taxon>
        <taxon>Pseudomonadota</taxon>
        <taxon>Gammaproteobacteria</taxon>
        <taxon>Vibrionales</taxon>
        <taxon>Vibrionaceae</taxon>
        <taxon>Enterovibrio</taxon>
    </lineage>
</organism>
<comment type="caution">
    <text evidence="2">The sequence shown here is derived from an EMBL/GenBank/DDBJ whole genome shotgun (WGS) entry which is preliminary data.</text>
</comment>
<name>A0A2N7LG28_9GAMM</name>
<dbReference type="Proteomes" id="UP000235387">
    <property type="component" value="Unassembled WGS sequence"/>
</dbReference>